<evidence type="ECO:0000313" key="4">
    <source>
        <dbReference type="Proteomes" id="UP000005856"/>
    </source>
</evidence>
<reference evidence="3 4" key="1">
    <citation type="submission" date="2007-06" db="EMBL/GenBank/DDBJ databases">
        <authorList>
            <person name="Green D."/>
            <person name="Ferriera S."/>
            <person name="Johnson J."/>
            <person name="Kravitz S."/>
            <person name="Beeson K."/>
            <person name="Sutton G."/>
            <person name="Rogers Y.-H."/>
            <person name="Friedman R."/>
            <person name="Frazier M."/>
            <person name="Venter J.C."/>
        </authorList>
    </citation>
    <scope>NUCLEOTIDE SEQUENCE [LARGE SCALE GENOMIC DNA]</scope>
    <source>
        <strain evidence="3 4">DG893</strain>
    </source>
</reference>
<feature type="transmembrane region" description="Helical" evidence="1">
    <location>
        <begin position="58"/>
        <end position="82"/>
    </location>
</feature>
<evidence type="ECO:0000259" key="2">
    <source>
        <dbReference type="Pfam" id="PF00892"/>
    </source>
</evidence>
<dbReference type="GO" id="GO:0016020">
    <property type="term" value="C:membrane"/>
    <property type="evidence" value="ECO:0007669"/>
    <property type="project" value="InterPro"/>
</dbReference>
<dbReference type="Proteomes" id="UP000005856">
    <property type="component" value="Unassembled WGS sequence"/>
</dbReference>
<evidence type="ECO:0000313" key="3">
    <source>
        <dbReference type="EMBL" id="EDM46120.1"/>
    </source>
</evidence>
<feature type="domain" description="EamA" evidence="2">
    <location>
        <begin position="1"/>
        <end position="134"/>
    </location>
</feature>
<feature type="transmembrane region" description="Helical" evidence="1">
    <location>
        <begin position="27"/>
        <end position="46"/>
    </location>
</feature>
<feature type="transmembrane region" description="Helical" evidence="1">
    <location>
        <begin position="179"/>
        <end position="209"/>
    </location>
</feature>
<gene>
    <name evidence="3" type="ORF">MDG893_15342</name>
</gene>
<keyword evidence="1" id="KW-0472">Membrane</keyword>
<feature type="transmembrane region" description="Helical" evidence="1">
    <location>
        <begin position="102"/>
        <end position="135"/>
    </location>
</feature>
<sequence length="297" mass="31652">MALLSAVAFACSNVFISKGASGGGDRGVMFSVLVTMVFSGLLWLTLEGGSLGTGNPDEWWTGIGWFVLAGILAMVFGRTFLFASIRKLGVTRASAVKRLNPFFSVLLAFALLGEPVTGLDGLGIVGIALAFGLLIRRSFQRSVADIEAQAAPPSLASYGWGVGSALSYALAYITRKYGLLLVAAPAFGTMVSAVSGFTFFVIAAIFVSQYRVNFRNMFRNLNVWLVLAAFTVSLGQILLFAALFYEKVSTVVMIASLEIFIASFLSVVVFRTEARPDLETYIAATIATAGVIAIAWN</sequence>
<dbReference type="AlphaFoldDB" id="A6F546"/>
<dbReference type="Pfam" id="PF00892">
    <property type="entry name" value="EamA"/>
    <property type="match status" value="1"/>
</dbReference>
<feature type="transmembrane region" description="Helical" evidence="1">
    <location>
        <begin position="251"/>
        <end position="271"/>
    </location>
</feature>
<proteinExistence type="predicted"/>
<dbReference type="PANTHER" id="PTHR22911">
    <property type="entry name" value="ACYL-MALONYL CONDENSING ENZYME-RELATED"/>
    <property type="match status" value="1"/>
</dbReference>
<protein>
    <recommendedName>
        <fullName evidence="2">EamA domain-containing protein</fullName>
    </recommendedName>
</protein>
<keyword evidence="1" id="KW-1133">Transmembrane helix</keyword>
<keyword evidence="1" id="KW-0812">Transmembrane</keyword>
<dbReference type="STRING" id="443152.MDG893_15342"/>
<dbReference type="eggNOG" id="COG0697">
    <property type="taxonomic scope" value="Bacteria"/>
</dbReference>
<organism evidence="3 4">
    <name type="scientific">Marinobacter algicola DG893</name>
    <dbReference type="NCBI Taxonomy" id="443152"/>
    <lineage>
        <taxon>Bacteria</taxon>
        <taxon>Pseudomonadati</taxon>
        <taxon>Pseudomonadota</taxon>
        <taxon>Gammaproteobacteria</taxon>
        <taxon>Pseudomonadales</taxon>
        <taxon>Marinobacteraceae</taxon>
        <taxon>Marinobacter</taxon>
    </lineage>
</organism>
<comment type="caution">
    <text evidence="3">The sequence shown here is derived from an EMBL/GenBank/DDBJ whole genome shotgun (WGS) entry which is preliminary data.</text>
</comment>
<accession>A6F546</accession>
<dbReference type="InterPro" id="IPR000620">
    <property type="entry name" value="EamA_dom"/>
</dbReference>
<dbReference type="SUPFAM" id="SSF103481">
    <property type="entry name" value="Multidrug resistance efflux transporter EmrE"/>
    <property type="match status" value="2"/>
</dbReference>
<name>A6F546_9GAMM</name>
<feature type="transmembrane region" description="Helical" evidence="1">
    <location>
        <begin position="221"/>
        <end position="245"/>
    </location>
</feature>
<evidence type="ECO:0000256" key="1">
    <source>
        <dbReference type="SAM" id="Phobius"/>
    </source>
</evidence>
<dbReference type="EMBL" id="ABCP01000052">
    <property type="protein sequence ID" value="EDM46120.1"/>
    <property type="molecule type" value="Genomic_DNA"/>
</dbReference>
<dbReference type="InterPro" id="IPR037185">
    <property type="entry name" value="EmrE-like"/>
</dbReference>
<feature type="transmembrane region" description="Helical" evidence="1">
    <location>
        <begin position="155"/>
        <end position="173"/>
    </location>
</feature>
<keyword evidence="4" id="KW-1185">Reference proteome</keyword>
<feature type="transmembrane region" description="Helical" evidence="1">
    <location>
        <begin position="278"/>
        <end position="296"/>
    </location>
</feature>